<dbReference type="Proteomes" id="UP000584867">
    <property type="component" value="Unassembled WGS sequence"/>
</dbReference>
<feature type="region of interest" description="Disordered" evidence="1">
    <location>
        <begin position="95"/>
        <end position="125"/>
    </location>
</feature>
<reference evidence="2 3" key="1">
    <citation type="submission" date="2020-08" db="EMBL/GenBank/DDBJ databases">
        <title>Genomic Encyclopedia of Type Strains, Phase IV (KMG-V): Genome sequencing to study the core and pangenomes of soil and plant-associated prokaryotes.</title>
        <authorList>
            <person name="Whitman W."/>
        </authorList>
    </citation>
    <scope>NUCLEOTIDE SEQUENCE [LARGE SCALE GENOMIC DNA]</scope>
    <source>
        <strain evidence="2 3">X5P3</strain>
    </source>
</reference>
<dbReference type="OMA" id="VENKYYL"/>
<organism evidence="2 3">
    <name type="scientific">Granulicella mallensis</name>
    <dbReference type="NCBI Taxonomy" id="940614"/>
    <lineage>
        <taxon>Bacteria</taxon>
        <taxon>Pseudomonadati</taxon>
        <taxon>Acidobacteriota</taxon>
        <taxon>Terriglobia</taxon>
        <taxon>Terriglobales</taxon>
        <taxon>Acidobacteriaceae</taxon>
        <taxon>Granulicella</taxon>
    </lineage>
</organism>
<accession>A0A7W7ZQ79</accession>
<dbReference type="EMBL" id="JACHIO010000007">
    <property type="protein sequence ID" value="MBB5063808.1"/>
    <property type="molecule type" value="Genomic_DNA"/>
</dbReference>
<evidence type="ECO:0000313" key="3">
    <source>
        <dbReference type="Proteomes" id="UP000584867"/>
    </source>
</evidence>
<dbReference type="AlphaFoldDB" id="A0A7W7ZQ79"/>
<protein>
    <submittedName>
        <fullName evidence="2">Uncharacterized protein</fullName>
    </submittedName>
</protein>
<evidence type="ECO:0000256" key="1">
    <source>
        <dbReference type="SAM" id="MobiDB-lite"/>
    </source>
</evidence>
<comment type="caution">
    <text evidence="2">The sequence shown here is derived from an EMBL/GenBank/DDBJ whole genome shotgun (WGS) entry which is preliminary data.</text>
</comment>
<evidence type="ECO:0000313" key="2">
    <source>
        <dbReference type="EMBL" id="MBB5063808.1"/>
    </source>
</evidence>
<name>A0A7W7ZQ79_9BACT</name>
<sequence length="139" mass="15577">MANIVENKYYLKTVHEEIDLFDRKLAHLLNFESFDNEADRAAATRKLTLKRDALVLTAKRLAGEGIEFNQNDLPRSFRPKDAPVAVETTEVAEAAPKTAEPFVPAGSNRSVRRQGSPYAGTSLDWQSSVQHYMQKKAKA</sequence>
<gene>
    <name evidence="2" type="ORF">HDF15_002153</name>
</gene>
<dbReference type="RefSeq" id="WP_014264311.1">
    <property type="nucleotide sequence ID" value="NZ_JACHIO010000007.1"/>
</dbReference>
<proteinExistence type="predicted"/>